<accession>A0A8R1V2D1</accession>
<dbReference type="Proteomes" id="UP000005239">
    <property type="component" value="Unassembled WGS sequence"/>
</dbReference>
<protein>
    <submittedName>
        <fullName evidence="1">Uncharacterized protein</fullName>
    </submittedName>
</protein>
<accession>A0A2A6BTQ4</accession>
<proteinExistence type="predicted"/>
<organism evidence="1 2">
    <name type="scientific">Pristionchus pacificus</name>
    <name type="common">Parasitic nematode worm</name>
    <dbReference type="NCBI Taxonomy" id="54126"/>
    <lineage>
        <taxon>Eukaryota</taxon>
        <taxon>Metazoa</taxon>
        <taxon>Ecdysozoa</taxon>
        <taxon>Nematoda</taxon>
        <taxon>Chromadorea</taxon>
        <taxon>Rhabditida</taxon>
        <taxon>Rhabditina</taxon>
        <taxon>Diplogasteromorpha</taxon>
        <taxon>Diplogasteroidea</taxon>
        <taxon>Neodiplogasteridae</taxon>
        <taxon>Pristionchus</taxon>
    </lineage>
</organism>
<reference evidence="2" key="1">
    <citation type="journal article" date="2008" name="Nat. Genet.">
        <title>The Pristionchus pacificus genome provides a unique perspective on nematode lifestyle and parasitism.</title>
        <authorList>
            <person name="Dieterich C."/>
            <person name="Clifton S.W."/>
            <person name="Schuster L.N."/>
            <person name="Chinwalla A."/>
            <person name="Delehaunty K."/>
            <person name="Dinkelacker I."/>
            <person name="Fulton L."/>
            <person name="Fulton R."/>
            <person name="Godfrey J."/>
            <person name="Minx P."/>
            <person name="Mitreva M."/>
            <person name="Roeseler W."/>
            <person name="Tian H."/>
            <person name="Witte H."/>
            <person name="Yang S.P."/>
            <person name="Wilson R.K."/>
            <person name="Sommer R.J."/>
        </authorList>
    </citation>
    <scope>NUCLEOTIDE SEQUENCE [LARGE SCALE GENOMIC DNA]</scope>
    <source>
        <strain evidence="2">PS312</strain>
    </source>
</reference>
<reference evidence="1" key="2">
    <citation type="submission" date="2022-06" db="UniProtKB">
        <authorList>
            <consortium name="EnsemblMetazoa"/>
        </authorList>
    </citation>
    <scope>IDENTIFICATION</scope>
    <source>
        <strain evidence="1">PS312</strain>
    </source>
</reference>
<name>A0A2A6BTQ4_PRIPA</name>
<keyword evidence="2" id="KW-1185">Reference proteome</keyword>
<gene>
    <name evidence="1" type="primary">WBGene00282820</name>
</gene>
<sequence length="90" mass="9428">MLSTVISEAMLIPSVPRIATRANYPGGAGVGVVDSVVTAAVVVVVVAKTTGRHGPPSTIFSVNRNAYSEPAVVLAVDRVIVYQYSIRTDE</sequence>
<evidence type="ECO:0000313" key="1">
    <source>
        <dbReference type="EnsemblMetazoa" id="PPA44451.1"/>
    </source>
</evidence>
<dbReference type="AlphaFoldDB" id="A0A2A6BTQ4"/>
<dbReference type="EnsemblMetazoa" id="PPA44451.1">
    <property type="protein sequence ID" value="PPA44451.1"/>
    <property type="gene ID" value="WBGene00282820"/>
</dbReference>
<evidence type="ECO:0000313" key="2">
    <source>
        <dbReference type="Proteomes" id="UP000005239"/>
    </source>
</evidence>